<dbReference type="RefSeq" id="WP_127027625.1">
    <property type="nucleotide sequence ID" value="NZ_RYFG02000115.1"/>
</dbReference>
<protein>
    <submittedName>
        <fullName evidence="2">PHP domain-containing protein</fullName>
    </submittedName>
</protein>
<dbReference type="EMBL" id="RYFG02000115">
    <property type="protein sequence ID" value="TRW90857.1"/>
    <property type="molecule type" value="Genomic_DNA"/>
</dbReference>
<organism evidence="2 3">
    <name type="scientific">Candidatus Methylobacter oryzae</name>
    <dbReference type="NCBI Taxonomy" id="2497749"/>
    <lineage>
        <taxon>Bacteria</taxon>
        <taxon>Pseudomonadati</taxon>
        <taxon>Pseudomonadota</taxon>
        <taxon>Gammaproteobacteria</taxon>
        <taxon>Methylococcales</taxon>
        <taxon>Methylococcaceae</taxon>
        <taxon>Methylobacter</taxon>
    </lineage>
</organism>
<proteinExistence type="predicted"/>
<dbReference type="SMART" id="SM00481">
    <property type="entry name" value="POLIIIAc"/>
    <property type="match status" value="1"/>
</dbReference>
<dbReference type="InterPro" id="IPR003141">
    <property type="entry name" value="Pol/His_phosphatase_N"/>
</dbReference>
<comment type="caution">
    <text evidence="2">The sequence shown here is derived from an EMBL/GenBank/DDBJ whole genome shotgun (WGS) entry which is preliminary data.</text>
</comment>
<dbReference type="Gene3D" id="1.10.150.650">
    <property type="match status" value="1"/>
</dbReference>
<evidence type="ECO:0000313" key="2">
    <source>
        <dbReference type="EMBL" id="TRW90857.1"/>
    </source>
</evidence>
<gene>
    <name evidence="2" type="ORF">EKO24_018045</name>
</gene>
<sequence length="288" mass="31323">MTERYDLHCHSTASDGALSPTELVRRAHEHGVTSLALTDHDTVAGLGEAQIAASATGIKLIPAIELSTSWQNKCLHVVGLGIDPDYPPLTDAIRSLQNMRIERAEKIAEKLEKKRIPGALEAVKKAAGEGMITRTHFADFLLSQFHVSTQQEAFDRYLGAGKAAYVSTTWSDMAQAVNWITQSGGIAVLAHPLRYKLTASWMKRLLAAFKEAGGQGIEVVTGRYNSDEIRTVAGYATRFELAGSVGSDFHSPANQWVELGRLAPLPENIKPVWELLGPQPQSVNEALV</sequence>
<feature type="domain" description="Polymerase/histidinol phosphatase N-terminal" evidence="1">
    <location>
        <begin position="5"/>
        <end position="70"/>
    </location>
</feature>
<keyword evidence="3" id="KW-1185">Reference proteome</keyword>
<dbReference type="SUPFAM" id="SSF89550">
    <property type="entry name" value="PHP domain-like"/>
    <property type="match status" value="1"/>
</dbReference>
<evidence type="ECO:0000313" key="3">
    <source>
        <dbReference type="Proteomes" id="UP000733744"/>
    </source>
</evidence>
<dbReference type="Gene3D" id="3.20.20.140">
    <property type="entry name" value="Metal-dependent hydrolases"/>
    <property type="match status" value="1"/>
</dbReference>
<dbReference type="PANTHER" id="PTHR42924:SF3">
    <property type="entry name" value="POLYMERASE_HISTIDINOL PHOSPHATASE N-TERMINAL DOMAIN-CONTAINING PROTEIN"/>
    <property type="match status" value="1"/>
</dbReference>
<dbReference type="InterPro" id="IPR004013">
    <property type="entry name" value="PHP_dom"/>
</dbReference>
<reference evidence="2 3" key="1">
    <citation type="journal article" date="2019" name="Antonie Van Leeuwenhoek">
        <title>Description of 'Ca. Methylobacter oryzae' KRF1, a novel species from the environmentally important Methylobacter clade 2.</title>
        <authorList>
            <person name="Khatri K."/>
            <person name="Mohite J.A."/>
            <person name="Pandit P.S."/>
            <person name="Bahulikar R."/>
            <person name="Rahalkar M.C."/>
        </authorList>
    </citation>
    <scope>NUCLEOTIDE SEQUENCE [LARGE SCALE GENOMIC DNA]</scope>
    <source>
        <strain evidence="2 3">KRF1</strain>
    </source>
</reference>
<dbReference type="InterPro" id="IPR016195">
    <property type="entry name" value="Pol/histidinol_Pase-like"/>
</dbReference>
<dbReference type="Pfam" id="PF02811">
    <property type="entry name" value="PHP"/>
    <property type="match status" value="1"/>
</dbReference>
<dbReference type="CDD" id="cd07438">
    <property type="entry name" value="PHP_HisPPase_AMP"/>
    <property type="match status" value="1"/>
</dbReference>
<name>A0ABY3C6I6_9GAMM</name>
<accession>A0ABY3C6I6</accession>
<dbReference type="PANTHER" id="PTHR42924">
    <property type="entry name" value="EXONUCLEASE"/>
    <property type="match status" value="1"/>
</dbReference>
<dbReference type="Proteomes" id="UP000733744">
    <property type="component" value="Unassembled WGS sequence"/>
</dbReference>
<evidence type="ECO:0000259" key="1">
    <source>
        <dbReference type="SMART" id="SM00481"/>
    </source>
</evidence>
<dbReference type="InterPro" id="IPR052018">
    <property type="entry name" value="PHP_domain"/>
</dbReference>